<feature type="transmembrane region" description="Helical" evidence="1">
    <location>
        <begin position="27"/>
        <end position="46"/>
    </location>
</feature>
<keyword evidence="3" id="KW-1185">Reference proteome</keyword>
<keyword evidence="1" id="KW-1133">Transmembrane helix</keyword>
<evidence type="ECO:0000256" key="1">
    <source>
        <dbReference type="SAM" id="Phobius"/>
    </source>
</evidence>
<feature type="transmembrane region" description="Helical" evidence="1">
    <location>
        <begin position="58"/>
        <end position="81"/>
    </location>
</feature>
<name>A0A255YA08_9SPHN</name>
<accession>A0A255YA08</accession>
<keyword evidence="1" id="KW-0472">Membrane</keyword>
<reference evidence="2 3" key="1">
    <citation type="submission" date="2017-07" db="EMBL/GenBank/DDBJ databases">
        <title>Sandarakinorhabdus cyanobacteriorum sp. nov., a novel bacterium isolated from cyanobacterial aggregates in a eutrophic lake.</title>
        <authorList>
            <person name="Cai H."/>
        </authorList>
    </citation>
    <scope>NUCLEOTIDE SEQUENCE [LARGE SCALE GENOMIC DNA]</scope>
    <source>
        <strain evidence="2 3">TH057</strain>
    </source>
</reference>
<keyword evidence="1" id="KW-0812">Transmembrane</keyword>
<dbReference type="AlphaFoldDB" id="A0A255YA08"/>
<protein>
    <submittedName>
        <fullName evidence="2">Uncharacterized protein</fullName>
    </submittedName>
</protein>
<dbReference type="EMBL" id="NOXT01000120">
    <property type="protein sequence ID" value="OYQ26021.1"/>
    <property type="molecule type" value="Genomic_DNA"/>
</dbReference>
<organism evidence="2 3">
    <name type="scientific">Sandarakinorhabdus cyanobacteriorum</name>
    <dbReference type="NCBI Taxonomy" id="1981098"/>
    <lineage>
        <taxon>Bacteria</taxon>
        <taxon>Pseudomonadati</taxon>
        <taxon>Pseudomonadota</taxon>
        <taxon>Alphaproteobacteria</taxon>
        <taxon>Sphingomonadales</taxon>
        <taxon>Sphingosinicellaceae</taxon>
        <taxon>Sandarakinorhabdus</taxon>
    </lineage>
</organism>
<gene>
    <name evidence="2" type="ORF">CHU93_12540</name>
</gene>
<evidence type="ECO:0000313" key="3">
    <source>
        <dbReference type="Proteomes" id="UP000216991"/>
    </source>
</evidence>
<comment type="caution">
    <text evidence="2">The sequence shown here is derived from an EMBL/GenBank/DDBJ whole genome shotgun (WGS) entry which is preliminary data.</text>
</comment>
<evidence type="ECO:0000313" key="2">
    <source>
        <dbReference type="EMBL" id="OYQ26021.1"/>
    </source>
</evidence>
<proteinExistence type="predicted"/>
<sequence length="104" mass="11024">MRPNQPEGKMSSAQSSATASWAAFRRLMAWIGLATLLALGAGLWWLQASGAPARWELWAAAAGGIAGTMLLTGALMGLVFLSNRSGHDDQVGQADPQIETWPED</sequence>
<dbReference type="Proteomes" id="UP000216991">
    <property type="component" value="Unassembled WGS sequence"/>
</dbReference>